<dbReference type="InterPro" id="IPR036852">
    <property type="entry name" value="Peptidase_S8/S53_dom_sf"/>
</dbReference>
<protein>
    <submittedName>
        <fullName evidence="6">S8 family serine peptidase</fullName>
    </submittedName>
</protein>
<dbReference type="Gene3D" id="2.60.120.380">
    <property type="match status" value="1"/>
</dbReference>
<dbReference type="PRINTS" id="PR00723">
    <property type="entry name" value="SUBTILISIN"/>
</dbReference>
<keyword evidence="4" id="KW-0720">Serine protease</keyword>
<dbReference type="InterPro" id="IPR008979">
    <property type="entry name" value="Galactose-bd-like_sf"/>
</dbReference>
<gene>
    <name evidence="6" type="ORF">JW744_04165</name>
</gene>
<dbReference type="PROSITE" id="PS00138">
    <property type="entry name" value="SUBTILASE_SER"/>
    <property type="match status" value="1"/>
</dbReference>
<reference evidence="6" key="1">
    <citation type="submission" date="2021-01" db="EMBL/GenBank/DDBJ databases">
        <title>Active Sulfur Cycling in an Early Earth Analoge.</title>
        <authorList>
            <person name="Hahn C.R."/>
            <person name="Youssef N.H."/>
            <person name="Elshahed M."/>
        </authorList>
    </citation>
    <scope>NUCLEOTIDE SEQUENCE</scope>
    <source>
        <strain evidence="6">Zod_Metabat.1151</strain>
    </source>
</reference>
<dbReference type="SUPFAM" id="SSF49785">
    <property type="entry name" value="Galactose-binding domain-like"/>
    <property type="match status" value="1"/>
</dbReference>
<keyword evidence="3" id="KW-0378">Hydrolase</keyword>
<dbReference type="InterPro" id="IPR050131">
    <property type="entry name" value="Peptidase_S8_subtilisin-like"/>
</dbReference>
<dbReference type="SUPFAM" id="SSF52743">
    <property type="entry name" value="Subtilisin-like"/>
    <property type="match status" value="1"/>
</dbReference>
<dbReference type="InterPro" id="IPR015500">
    <property type="entry name" value="Peptidase_S8_subtilisin-rel"/>
</dbReference>
<dbReference type="PANTHER" id="PTHR43806:SF65">
    <property type="entry name" value="SERINE PROTEASE APRX"/>
    <property type="match status" value="1"/>
</dbReference>
<proteinExistence type="inferred from homology"/>
<dbReference type="PANTHER" id="PTHR43806">
    <property type="entry name" value="PEPTIDASE S8"/>
    <property type="match status" value="1"/>
</dbReference>
<evidence type="ECO:0000313" key="7">
    <source>
        <dbReference type="Proteomes" id="UP000809243"/>
    </source>
</evidence>
<organism evidence="6 7">
    <name type="scientific">Candidatus Iainarchaeum sp</name>
    <dbReference type="NCBI Taxonomy" id="3101447"/>
    <lineage>
        <taxon>Archaea</taxon>
        <taxon>Candidatus Iainarchaeota</taxon>
        <taxon>Candidatus Iainarchaeia</taxon>
        <taxon>Candidatus Iainarchaeales</taxon>
        <taxon>Candidatus Iainarchaeaceae</taxon>
        <taxon>Candidatus Iainarchaeum</taxon>
    </lineage>
</organism>
<dbReference type="Gene3D" id="3.40.50.200">
    <property type="entry name" value="Peptidase S8/S53 domain"/>
    <property type="match status" value="1"/>
</dbReference>
<accession>A0A939C4W8</accession>
<dbReference type="InterPro" id="IPR000209">
    <property type="entry name" value="Peptidase_S8/S53_dom"/>
</dbReference>
<evidence type="ECO:0000313" key="6">
    <source>
        <dbReference type="EMBL" id="MBN2067636.1"/>
    </source>
</evidence>
<dbReference type="Proteomes" id="UP000809243">
    <property type="component" value="Unassembled WGS sequence"/>
</dbReference>
<evidence type="ECO:0000259" key="5">
    <source>
        <dbReference type="Pfam" id="PF00082"/>
    </source>
</evidence>
<dbReference type="Pfam" id="PF00082">
    <property type="entry name" value="Peptidase_S8"/>
    <property type="match status" value="1"/>
</dbReference>
<feature type="domain" description="Peptidase S8/S53" evidence="5">
    <location>
        <begin position="274"/>
        <end position="549"/>
    </location>
</feature>
<dbReference type="PROSITE" id="PS51892">
    <property type="entry name" value="SUBTILASE"/>
    <property type="match status" value="1"/>
</dbReference>
<name>A0A939C4W8_9ARCH</name>
<dbReference type="GO" id="GO:0006508">
    <property type="term" value="P:proteolysis"/>
    <property type="evidence" value="ECO:0007669"/>
    <property type="project" value="UniProtKB-KW"/>
</dbReference>
<evidence type="ECO:0000256" key="3">
    <source>
        <dbReference type="ARBA" id="ARBA00022801"/>
    </source>
</evidence>
<dbReference type="EMBL" id="JAFGDB010000071">
    <property type="protein sequence ID" value="MBN2067636.1"/>
    <property type="molecule type" value="Genomic_DNA"/>
</dbReference>
<keyword evidence="2" id="KW-0645">Protease</keyword>
<dbReference type="GO" id="GO:0004252">
    <property type="term" value="F:serine-type endopeptidase activity"/>
    <property type="evidence" value="ECO:0007669"/>
    <property type="project" value="InterPro"/>
</dbReference>
<evidence type="ECO:0000256" key="1">
    <source>
        <dbReference type="ARBA" id="ARBA00011073"/>
    </source>
</evidence>
<evidence type="ECO:0000256" key="4">
    <source>
        <dbReference type="ARBA" id="ARBA00022825"/>
    </source>
</evidence>
<comment type="caution">
    <text evidence="6">The sequence shown here is derived from an EMBL/GenBank/DDBJ whole genome shotgun (WGS) entry which is preliminary data.</text>
</comment>
<comment type="similarity">
    <text evidence="1">Belongs to the peptidase S8 family.</text>
</comment>
<dbReference type="InterPro" id="IPR023828">
    <property type="entry name" value="Peptidase_S8_Ser-AS"/>
</dbReference>
<sequence length="1477" mass="159940">MVKGKVFFGVVLLFFLISISFCGFAQELTPVSPPVEGTVVTSTPEEIAVREQQELENPTPIDFPYQLCFTSGGCVTPTKQVDDRLQARIEEASEPSYTGKEYTYGFIMVEGKITWTKLEMLRNLGIEITGGSHSYNALPAKIPFDKVSELKDLTFVKWIGYANSAQKLDIVLKKTIEQSSKTQPYEEKDIFIHLFDEDSNEFREDLHDLGIQINKYYPTLKMYSASTPLNIIPQLLGLDFVYGLEEDRLEPGAALDRGVPQISGDYMIGDSYDGTGTKVGVIDAGYEAAHLDLPDYSYCNDFIDVDGNCMDSPDDKGHGSHVAGIIFGRGTASDGKYMGMAPGVTDIKIARVLDVGFSDSDLIDAMNWMAQSPAANVVNISLGHFSTDCNGVDALSREVDSKTYYENQVYVIAAGNEGDLDSNQGHIRQPACSKNAITIGALYASNYTDGNTDDIWYKSSQGDTEYGRVKPDIAAPGCAIWSPKWNTIDGYTPRCGTSMAAPIVTGLIAGLMQIWSSYKDAVATFKASLMASAMPNGGEASAPSIYGRGKVDSYLTDYDYNIANGWTSGRLVPFVLNYNDDWRYTDIVLPEDVNRLVILLTWVEPPANYGDYSAVLHNLNLYLDKEPFDSAGNSYDFGWKSESIYDNVEKIIINTPSSGKYRIKAYAEDIDGSYDPPKASFSWYVIRGDPTPSYSVDLQPSSSSVLIDENFEVTATVTPGSYIVSSPWLNLTVPGGVDKEGWRITKKEGTTIYYPGSDTNISIGDIPVYTDREAIWTLQATTAGQKTIEIYSDSDNGGIKTDSTTVTAYYPNDHSCSSNSECYSDNCSSDFDGSGKWCCASSSCAHDGTCYSSGQKQCYGNIVETCSSGSWQQEDCTTKDSTDSDGGNFPLLFGQCFDYTTCSGGACTGNQYDDTCTLATALTEYFNVGASYSTQGYDCNDFEAEASDSYGDDPSYTEACTGGTGAGCSSGQFSTAGGASGTDYCEGTCGTGTDSCYFVEYYPADSGDSCPGLDTCTSTTYGADTEENTCSECKGAGYWDLGGDVSQCCGDDSGEYKKTRACDAGVCDTNSSDAACCSESSKCVYNNTCYEEGYGGDVDGDSVNEHCSNGTWIKISIDYVLGYGGGRVVGQDYNVMYSLLPQPLGLMGGGDLNVLLGWSYYSGGEEQGSAEWWNTSWANRRAIQLPNQDMNRGTTIQVAGIDFSSLDVKSDLSDVRIVDENTGVELDRVCDGSSSSTDGNCFFFLNNPISQGQSDRDTTYYLYYNNSGAGSPPTGNAARTQVCDFEGGRKCGWSLDLNSDVYRFGSYSMSSSTATSARPSSSLGSKADFNYSVWVRANFDLSGTPDGANTYNIDYGTSHICGGGLYENGSAVKAYGMGDAGSSKCSPPYGATLSNNTWYRFEAHYEDNSDYCYYTWWDTSGNVVETFYCQTAELSGAPNNLGLYGDYTEGSAWYSFFDNPTFGLPTVASGLGSEESQ</sequence>
<evidence type="ECO:0000256" key="2">
    <source>
        <dbReference type="ARBA" id="ARBA00022670"/>
    </source>
</evidence>